<accession>A0ABN6SWM6</accession>
<gene>
    <name evidence="1" type="ORF">SHM_05480</name>
</gene>
<reference evidence="1 2" key="1">
    <citation type="journal article" date="2022" name="Front. Microbiol.">
        <title>Male-killing mechanisms vary between Spiroplasma species.</title>
        <authorList>
            <person name="Arai H."/>
            <person name="Inoue M."/>
            <person name="Kageyama D."/>
        </authorList>
    </citation>
    <scope>NUCLEOTIDE SEQUENCE [LARGE SCALE GENOMIC DNA]</scope>
    <source>
        <strain evidence="2">sHm</strain>
    </source>
</reference>
<organism evidence="1 2">
    <name type="scientific">Spiroplasma ixodetis</name>
    <dbReference type="NCBI Taxonomy" id="2141"/>
    <lineage>
        <taxon>Bacteria</taxon>
        <taxon>Bacillati</taxon>
        <taxon>Mycoplasmatota</taxon>
        <taxon>Mollicutes</taxon>
        <taxon>Entomoplasmatales</taxon>
        <taxon>Spiroplasmataceae</taxon>
        <taxon>Spiroplasma</taxon>
    </lineage>
</organism>
<evidence type="ECO:0000313" key="1">
    <source>
        <dbReference type="EMBL" id="BDT02902.1"/>
    </source>
</evidence>
<dbReference type="EMBL" id="AP026933">
    <property type="protein sequence ID" value="BDT02902.1"/>
    <property type="molecule type" value="Genomic_DNA"/>
</dbReference>
<dbReference type="RefSeq" id="WP_281749096.1">
    <property type="nucleotide sequence ID" value="NZ_AP026933.1"/>
</dbReference>
<keyword evidence="2" id="KW-1185">Reference proteome</keyword>
<sequence>MLDDLLRKTLENTPKEYKKNMIDNFRINIGKLINNINDYIEVEEKIYNAEKNAGYIIAGTPFYMSTYSDITKLISAASKAIKDEDESRKIMKLRNIEKSILEIRNRIEENNSGIWKNANKYKEPNNPDLQTRINQILENGPIRQQNFIDAANQEHIPNNSSGSNSFLNAI</sequence>
<dbReference type="Proteomes" id="UP001163387">
    <property type="component" value="Chromosome"/>
</dbReference>
<protein>
    <submittedName>
        <fullName evidence="1">Uncharacterized protein</fullName>
    </submittedName>
</protein>
<evidence type="ECO:0000313" key="2">
    <source>
        <dbReference type="Proteomes" id="UP001163387"/>
    </source>
</evidence>
<proteinExistence type="predicted"/>
<name>A0ABN6SWM6_9MOLU</name>